<proteinExistence type="inferred from homology"/>
<comment type="pathway">
    <text evidence="14">Lipid metabolism; oxylipin biosynthesis.</text>
</comment>
<keyword evidence="19" id="KW-1185">Reference proteome</keyword>
<dbReference type="GO" id="GO:0006633">
    <property type="term" value="P:fatty acid biosynthetic process"/>
    <property type="evidence" value="ECO:0007669"/>
    <property type="project" value="UniProtKB-KW"/>
</dbReference>
<comment type="function">
    <text evidence="14">Plant lipoxygenase may be involved in a number of diverse aspects of plant physiology including growth and development, pest resistance, and senescence or responses to wounding.</text>
</comment>
<keyword evidence="7 13" id="KW-0223">Dioxygenase</keyword>
<evidence type="ECO:0000256" key="8">
    <source>
        <dbReference type="ARBA" id="ARBA00023002"/>
    </source>
</evidence>
<dbReference type="SUPFAM" id="SSF48484">
    <property type="entry name" value="Lipoxigenase"/>
    <property type="match status" value="1"/>
</dbReference>
<dbReference type="Gene3D" id="4.10.375.10">
    <property type="entry name" value="Lipoxygenase-1, Domain 2"/>
    <property type="match status" value="1"/>
</dbReference>
<evidence type="ECO:0000256" key="14">
    <source>
        <dbReference type="RuleBase" id="RU003975"/>
    </source>
</evidence>
<keyword evidence="8 13" id="KW-0560">Oxidoreductase</keyword>
<dbReference type="GO" id="GO:0034440">
    <property type="term" value="P:lipid oxidation"/>
    <property type="evidence" value="ECO:0007669"/>
    <property type="project" value="InterPro"/>
</dbReference>
<accession>A0A2K2DJ27</accession>
<comment type="similarity">
    <text evidence="2 13">Belongs to the lipoxygenase family.</text>
</comment>
<sequence>MPPALRPYRDDELRNLRGDDQEGPYEEHDRVYRYDVYNDLGKDRPVLGGNADYPYPRRGRTGRKPSRKQPQLESRLKSILQQIYVPRDEKFGHLKMSDFIGYSIRAITQGILPAVRTLVDCTPGEFDSFQDIINHYEGGIKLPNIPALEELRKRFPLQLIKNLLPVGGDFLLKLPIPQIIKQDKHAWRTDEEFAREVLAGINPVMITRLTEFPPKSTLDPAKYGDHTSTITAAHVEKNLEGLTVQQALESNRMYILDHHDRFMPFLIDVNNLEGNFIYATRTLFFLKGDGRLTPLAIELSEPIIQDGLKTAKSKVYTPASAGVEAWIWELAKAYVSVNDSGWHQLVSHWLNTHAVMEPFVIATNRNLSVTHPVHKLLSPHYRDTMTINALARQTLINAGGIFEMTVFPGKFALGMSAVVYKDWNFTEQALPADLLKRGVAVEDLSSPYKVRLLIKDYPYAADGLAIWHAIEQYVNEYLAIYYPNDGVLQGDVELQSWWKEAREVGHGDLKDASWWPKMQTLPELARSCTTIIWIASALHAAVNFGQYPYAGYLPNRPTVSRRRMPEPGTKEYAELERDPELAFIHTITNQIQTIIGISLLEVLSKHSSDEIYLGQRDTPEWTSDAKALAVFQRFSDRLVEIEGKVVGMNNDPSLKNRNGPAKFPYMLLYPNTSDRNGAAAGITAKGIPNSISI</sequence>
<dbReference type="InterPro" id="IPR036226">
    <property type="entry name" value="LipOase_C_sf"/>
</dbReference>
<keyword evidence="5 14" id="KW-0925">Oxylipin biosynthesis</keyword>
<feature type="compositionally biased region" description="Basic residues" evidence="15">
    <location>
        <begin position="57"/>
        <end position="67"/>
    </location>
</feature>
<dbReference type="InterPro" id="IPR013819">
    <property type="entry name" value="LipOase_C"/>
</dbReference>
<evidence type="ECO:0000256" key="10">
    <source>
        <dbReference type="ARBA" id="ARBA00023098"/>
    </source>
</evidence>
<dbReference type="Gramene" id="PNT74274">
    <property type="protein sequence ID" value="PNT74274"/>
    <property type="gene ID" value="BRADI_1g11680v3"/>
</dbReference>
<evidence type="ECO:0000256" key="9">
    <source>
        <dbReference type="ARBA" id="ARBA00023004"/>
    </source>
</evidence>
<feature type="region of interest" description="Disordered" evidence="15">
    <location>
        <begin position="43"/>
        <end position="72"/>
    </location>
</feature>
<evidence type="ECO:0000256" key="4">
    <source>
        <dbReference type="ARBA" id="ARBA00022723"/>
    </source>
</evidence>
<dbReference type="Proteomes" id="UP000008810">
    <property type="component" value="Chromosome 1"/>
</dbReference>
<keyword evidence="9 13" id="KW-0408">Iron</keyword>
<evidence type="ECO:0000313" key="17">
    <source>
        <dbReference type="EMBL" id="PNT74274.1"/>
    </source>
</evidence>
<protein>
    <recommendedName>
        <fullName evidence="14">Lipoxygenase</fullName>
        <ecNumber evidence="14">1.13.11.-</ecNumber>
    </recommendedName>
</protein>
<organism evidence="17">
    <name type="scientific">Brachypodium distachyon</name>
    <name type="common">Purple false brome</name>
    <name type="synonym">Trachynia distachya</name>
    <dbReference type="NCBI Taxonomy" id="15368"/>
    <lineage>
        <taxon>Eukaryota</taxon>
        <taxon>Viridiplantae</taxon>
        <taxon>Streptophyta</taxon>
        <taxon>Embryophyta</taxon>
        <taxon>Tracheophyta</taxon>
        <taxon>Spermatophyta</taxon>
        <taxon>Magnoliopsida</taxon>
        <taxon>Liliopsida</taxon>
        <taxon>Poales</taxon>
        <taxon>Poaceae</taxon>
        <taxon>BOP clade</taxon>
        <taxon>Pooideae</taxon>
        <taxon>Stipodae</taxon>
        <taxon>Brachypodieae</taxon>
        <taxon>Brachypodium</taxon>
    </lineage>
</organism>
<evidence type="ECO:0000256" key="15">
    <source>
        <dbReference type="SAM" id="MobiDB-lite"/>
    </source>
</evidence>
<evidence type="ECO:0000313" key="19">
    <source>
        <dbReference type="Proteomes" id="UP000008810"/>
    </source>
</evidence>
<dbReference type="EMBL" id="CM000880">
    <property type="protein sequence ID" value="PNT74274.1"/>
    <property type="molecule type" value="Genomic_DNA"/>
</dbReference>
<dbReference type="Gene3D" id="4.10.372.10">
    <property type="entry name" value="Lipoxygenase-1, Domain 3"/>
    <property type="match status" value="1"/>
</dbReference>
<dbReference type="PROSITE" id="PS51393">
    <property type="entry name" value="LIPOXYGENASE_3"/>
    <property type="match status" value="1"/>
</dbReference>
<comment type="catalytic activity">
    <reaction evidence="12">
        <text>(9Z,12Z)-octadecadienoate + O2 = (9S)-hydroperoxy-(10E,12Z)-octadecadienoate</text>
        <dbReference type="Rhea" id="RHEA:30291"/>
        <dbReference type="ChEBI" id="CHEBI:15379"/>
        <dbReference type="ChEBI" id="CHEBI:30245"/>
        <dbReference type="ChEBI" id="CHEBI:60955"/>
        <dbReference type="EC" id="1.13.11.58"/>
    </reaction>
</comment>
<dbReference type="FunFam" id="1.20.245.10:FF:000002">
    <property type="entry name" value="Lipoxygenase"/>
    <property type="match status" value="1"/>
</dbReference>
<evidence type="ECO:0000256" key="7">
    <source>
        <dbReference type="ARBA" id="ARBA00022964"/>
    </source>
</evidence>
<dbReference type="PROSITE" id="PS00711">
    <property type="entry name" value="LIPOXYGENASE_1"/>
    <property type="match status" value="1"/>
</dbReference>
<dbReference type="PANTHER" id="PTHR11771">
    <property type="entry name" value="LIPOXYGENASE"/>
    <property type="match status" value="1"/>
</dbReference>
<gene>
    <name evidence="18" type="primary">LOC100845752</name>
    <name evidence="17" type="ORF">BRADI_1g11680v3</name>
</gene>
<dbReference type="Pfam" id="PF00305">
    <property type="entry name" value="Lipoxygenase"/>
    <property type="match status" value="1"/>
</dbReference>
<dbReference type="PROSITE" id="PS00081">
    <property type="entry name" value="LIPOXYGENASE_2"/>
    <property type="match status" value="1"/>
</dbReference>
<dbReference type="EC" id="1.13.11.-" evidence="14"/>
<dbReference type="InterPro" id="IPR001246">
    <property type="entry name" value="LipOase_plant"/>
</dbReference>
<keyword evidence="10" id="KW-0443">Lipid metabolism</keyword>
<dbReference type="GO" id="GO:0031408">
    <property type="term" value="P:oxylipin biosynthetic process"/>
    <property type="evidence" value="ECO:0007669"/>
    <property type="project" value="UniProtKB-UniRule"/>
</dbReference>
<feature type="compositionally biased region" description="Basic and acidic residues" evidence="15">
    <location>
        <begin position="7"/>
        <end position="30"/>
    </location>
</feature>
<evidence type="ECO:0000256" key="11">
    <source>
        <dbReference type="ARBA" id="ARBA00023160"/>
    </source>
</evidence>
<dbReference type="Gene3D" id="3.10.450.60">
    <property type="match status" value="1"/>
</dbReference>
<evidence type="ECO:0000256" key="5">
    <source>
        <dbReference type="ARBA" id="ARBA00022767"/>
    </source>
</evidence>
<dbReference type="InterPro" id="IPR000907">
    <property type="entry name" value="LipOase"/>
</dbReference>
<keyword evidence="3 14" id="KW-0444">Lipid biosynthesis</keyword>
<dbReference type="PRINTS" id="PR00468">
    <property type="entry name" value="PLTLPOXGNASE"/>
</dbReference>
<dbReference type="UniPathway" id="UPA00382"/>
<feature type="domain" description="Lipoxygenase" evidence="16">
    <location>
        <begin position="1"/>
        <end position="693"/>
    </location>
</feature>
<dbReference type="InterPro" id="IPR027433">
    <property type="entry name" value="Lipoxygenase_dom_3"/>
</dbReference>
<evidence type="ECO:0000256" key="1">
    <source>
        <dbReference type="ARBA" id="ARBA00001962"/>
    </source>
</evidence>
<dbReference type="FunFam" id="4.10.372.10:FF:000001">
    <property type="entry name" value="Lipoxygenase"/>
    <property type="match status" value="1"/>
</dbReference>
<dbReference type="InterPro" id="IPR020833">
    <property type="entry name" value="LipOase_Fe_BS"/>
</dbReference>
<reference evidence="17" key="2">
    <citation type="submission" date="2017-06" db="EMBL/GenBank/DDBJ databases">
        <title>WGS assembly of Brachypodium distachyon.</title>
        <authorList>
            <consortium name="The International Brachypodium Initiative"/>
            <person name="Lucas S."/>
            <person name="Harmon-Smith M."/>
            <person name="Lail K."/>
            <person name="Tice H."/>
            <person name="Grimwood J."/>
            <person name="Bruce D."/>
            <person name="Barry K."/>
            <person name="Shu S."/>
            <person name="Lindquist E."/>
            <person name="Wang M."/>
            <person name="Pitluck S."/>
            <person name="Vogel J.P."/>
            <person name="Garvin D.F."/>
            <person name="Mockler T.C."/>
            <person name="Schmutz J."/>
            <person name="Rokhsar D."/>
            <person name="Bevan M.W."/>
        </authorList>
    </citation>
    <scope>NUCLEOTIDE SEQUENCE</scope>
    <source>
        <strain evidence="17">Bd21</strain>
    </source>
</reference>
<evidence type="ECO:0000256" key="12">
    <source>
        <dbReference type="ARBA" id="ARBA00036508"/>
    </source>
</evidence>
<name>A0A2K2DJ27_BRADI</name>
<dbReference type="GO" id="GO:0046872">
    <property type="term" value="F:metal ion binding"/>
    <property type="evidence" value="ECO:0007669"/>
    <property type="project" value="UniProtKB-UniRule"/>
</dbReference>
<dbReference type="PRINTS" id="PR00087">
    <property type="entry name" value="LIPOXYGENASE"/>
</dbReference>
<dbReference type="OrthoDB" id="407298at2759"/>
<evidence type="ECO:0000256" key="2">
    <source>
        <dbReference type="ARBA" id="ARBA00009419"/>
    </source>
</evidence>
<keyword evidence="11 14" id="KW-0275">Fatty acid biosynthesis</keyword>
<dbReference type="GO" id="GO:1990136">
    <property type="term" value="F:linoleate 9S-lipoxygenase activity"/>
    <property type="evidence" value="ECO:0007669"/>
    <property type="project" value="UniProtKB-EC"/>
</dbReference>
<keyword evidence="6" id="KW-0276">Fatty acid metabolism</keyword>
<keyword evidence="4 13" id="KW-0479">Metal-binding</keyword>
<evidence type="ECO:0000256" key="13">
    <source>
        <dbReference type="RuleBase" id="RU003974"/>
    </source>
</evidence>
<evidence type="ECO:0000313" key="18">
    <source>
        <dbReference type="EnsemblPlants" id="PNT74274"/>
    </source>
</evidence>
<dbReference type="ExpressionAtlas" id="A0A2K2DJ27">
    <property type="expression patterns" value="baseline and differential"/>
</dbReference>
<dbReference type="InterPro" id="IPR020834">
    <property type="entry name" value="LipOase_CS"/>
</dbReference>
<evidence type="ECO:0000259" key="16">
    <source>
        <dbReference type="PROSITE" id="PS51393"/>
    </source>
</evidence>
<evidence type="ECO:0000256" key="6">
    <source>
        <dbReference type="ARBA" id="ARBA00022832"/>
    </source>
</evidence>
<dbReference type="EnsemblPlants" id="PNT74274">
    <property type="protein sequence ID" value="PNT74274"/>
    <property type="gene ID" value="BRADI_1g11680v3"/>
</dbReference>
<dbReference type="AlphaFoldDB" id="A0A2K2DJ27"/>
<evidence type="ECO:0000256" key="3">
    <source>
        <dbReference type="ARBA" id="ARBA00022516"/>
    </source>
</evidence>
<comment type="cofactor">
    <cofactor evidence="1 13">
        <name>Fe cation</name>
        <dbReference type="ChEBI" id="CHEBI:24875"/>
    </cofactor>
</comment>
<dbReference type="FunFam" id="3.10.450.60:FF:000002">
    <property type="entry name" value="Lipoxygenase"/>
    <property type="match status" value="1"/>
</dbReference>
<dbReference type="Gene3D" id="1.20.245.10">
    <property type="entry name" value="Lipoxygenase-1, Domain 5"/>
    <property type="match status" value="1"/>
</dbReference>
<feature type="region of interest" description="Disordered" evidence="15">
    <location>
        <begin position="1"/>
        <end position="30"/>
    </location>
</feature>
<reference evidence="18" key="3">
    <citation type="submission" date="2018-08" db="UniProtKB">
        <authorList>
            <consortium name="EnsemblPlants"/>
        </authorList>
    </citation>
    <scope>IDENTIFICATION</scope>
    <source>
        <strain evidence="18">cv. Bd21</strain>
    </source>
</reference>
<reference evidence="17 18" key="1">
    <citation type="journal article" date="2010" name="Nature">
        <title>Genome sequencing and analysis of the model grass Brachypodium distachyon.</title>
        <authorList>
            <consortium name="International Brachypodium Initiative"/>
        </authorList>
    </citation>
    <scope>NUCLEOTIDE SEQUENCE [LARGE SCALE GENOMIC DNA]</scope>
    <source>
        <strain evidence="17 18">Bd21</strain>
    </source>
</reference>